<name>A0A8H7ZZX1_9FUNG</name>
<dbReference type="InterPro" id="IPR007863">
    <property type="entry name" value="Peptidase_M16_C"/>
</dbReference>
<dbReference type="InterPro" id="IPR011249">
    <property type="entry name" value="Metalloenz_LuxS/M16"/>
</dbReference>
<evidence type="ECO:0000256" key="7">
    <source>
        <dbReference type="ARBA" id="ARBA00022801"/>
    </source>
</evidence>
<dbReference type="Pfam" id="PF05193">
    <property type="entry name" value="Peptidase_M16_C"/>
    <property type="match status" value="1"/>
</dbReference>
<dbReference type="EC" id="3.4.24.64" evidence="4"/>
<keyword evidence="10" id="KW-0496">Mitochondrion</keyword>
<dbReference type="Gene3D" id="3.30.830.10">
    <property type="entry name" value="Metalloenzyme, LuxS/M16 peptidase-like"/>
    <property type="match status" value="1"/>
</dbReference>
<evidence type="ECO:0000313" key="14">
    <source>
        <dbReference type="EMBL" id="KAG5462375.1"/>
    </source>
</evidence>
<keyword evidence="5" id="KW-0645">Protease</keyword>
<comment type="caution">
    <text evidence="14">The sequence shown here is derived from an EMBL/GenBank/DDBJ whole genome shotgun (WGS) entry which is preliminary data.</text>
</comment>
<evidence type="ECO:0000313" key="15">
    <source>
        <dbReference type="Proteomes" id="UP000673691"/>
    </source>
</evidence>
<evidence type="ECO:0000256" key="12">
    <source>
        <dbReference type="ARBA" id="ARBA00045757"/>
    </source>
</evidence>
<evidence type="ECO:0000256" key="4">
    <source>
        <dbReference type="ARBA" id="ARBA00012299"/>
    </source>
</evidence>
<evidence type="ECO:0000256" key="1">
    <source>
        <dbReference type="ARBA" id="ARBA00001098"/>
    </source>
</evidence>
<evidence type="ECO:0000256" key="3">
    <source>
        <dbReference type="ARBA" id="ARBA00007261"/>
    </source>
</evidence>
<dbReference type="GO" id="GO:0004222">
    <property type="term" value="F:metalloendopeptidase activity"/>
    <property type="evidence" value="ECO:0007669"/>
    <property type="project" value="UniProtKB-EC"/>
</dbReference>
<comment type="similarity">
    <text evidence="3">Belongs to the peptidase M16 family.</text>
</comment>
<dbReference type="SUPFAM" id="SSF63411">
    <property type="entry name" value="LuxS/MPP-like metallohydrolase"/>
    <property type="match status" value="1"/>
</dbReference>
<feature type="non-terminal residue" evidence="14">
    <location>
        <position position="1"/>
    </location>
</feature>
<dbReference type="GO" id="GO:0005739">
    <property type="term" value="C:mitochondrion"/>
    <property type="evidence" value="ECO:0007669"/>
    <property type="project" value="UniProtKB-SubCell"/>
</dbReference>
<reference evidence="14 15" key="1">
    <citation type="journal article" name="Sci. Rep.">
        <title>Genome-scale phylogenetic analyses confirm Olpidium as the closest living zoosporic fungus to the non-flagellated, terrestrial fungi.</title>
        <authorList>
            <person name="Chang Y."/>
            <person name="Rochon D."/>
            <person name="Sekimoto S."/>
            <person name="Wang Y."/>
            <person name="Chovatia M."/>
            <person name="Sandor L."/>
            <person name="Salamov A."/>
            <person name="Grigoriev I.V."/>
            <person name="Stajich J.E."/>
            <person name="Spatafora J.W."/>
        </authorList>
    </citation>
    <scope>NUCLEOTIDE SEQUENCE [LARGE SCALE GENOMIC DNA]</scope>
    <source>
        <strain evidence="14">S191</strain>
    </source>
</reference>
<comment type="catalytic activity">
    <reaction evidence="1">
        <text>Release of N-terminal transit peptides from precursor proteins imported into the mitochondrion, typically with Arg in position P2.</text>
        <dbReference type="EC" id="3.4.24.64"/>
    </reaction>
</comment>
<keyword evidence="6" id="KW-0479">Metal-binding</keyword>
<feature type="domain" description="Peptidase M16 C-terminal" evidence="13">
    <location>
        <begin position="16"/>
        <end position="142"/>
    </location>
</feature>
<dbReference type="OrthoDB" id="10251424at2759"/>
<dbReference type="InterPro" id="IPR050361">
    <property type="entry name" value="MPP/UQCRC_Complex"/>
</dbReference>
<evidence type="ECO:0000259" key="13">
    <source>
        <dbReference type="Pfam" id="PF05193"/>
    </source>
</evidence>
<dbReference type="GO" id="GO:0046872">
    <property type="term" value="F:metal ion binding"/>
    <property type="evidence" value="ECO:0007669"/>
    <property type="project" value="UniProtKB-KW"/>
</dbReference>
<evidence type="ECO:0000256" key="2">
    <source>
        <dbReference type="ARBA" id="ARBA00004173"/>
    </source>
</evidence>
<comment type="subcellular location">
    <subcellularLocation>
        <location evidence="2">Mitochondrion</location>
    </subcellularLocation>
</comment>
<evidence type="ECO:0000256" key="10">
    <source>
        <dbReference type="ARBA" id="ARBA00023128"/>
    </source>
</evidence>
<dbReference type="EMBL" id="JAEFCI010002213">
    <property type="protein sequence ID" value="KAG5462375.1"/>
    <property type="molecule type" value="Genomic_DNA"/>
</dbReference>
<dbReference type="PANTHER" id="PTHR11851">
    <property type="entry name" value="METALLOPROTEASE"/>
    <property type="match status" value="1"/>
</dbReference>
<comment type="function">
    <text evidence="12">Catalytic subunit of the essential mitochondrial processing protease (MPP), which cleaves the mitochondrial sequence off newly imported precursors proteins. Preferentially, cleaves after an arginine at position P2.</text>
</comment>
<proteinExistence type="inferred from homology"/>
<keyword evidence="7" id="KW-0378">Hydrolase</keyword>
<dbReference type="Proteomes" id="UP000673691">
    <property type="component" value="Unassembled WGS sequence"/>
</dbReference>
<dbReference type="AlphaFoldDB" id="A0A8H7ZZX1"/>
<evidence type="ECO:0000256" key="8">
    <source>
        <dbReference type="ARBA" id="ARBA00022833"/>
    </source>
</evidence>
<keyword evidence="9" id="KW-0482">Metalloprotease</keyword>
<evidence type="ECO:0000256" key="11">
    <source>
        <dbReference type="ARBA" id="ARBA00031018"/>
    </source>
</evidence>
<dbReference type="PANTHER" id="PTHR11851:SF149">
    <property type="entry name" value="GH01077P"/>
    <property type="match status" value="1"/>
</dbReference>
<evidence type="ECO:0000256" key="5">
    <source>
        <dbReference type="ARBA" id="ARBA00022670"/>
    </source>
</evidence>
<dbReference type="GO" id="GO:0006627">
    <property type="term" value="P:protein processing involved in protein targeting to mitochondrion"/>
    <property type="evidence" value="ECO:0007669"/>
    <property type="project" value="TreeGrafter"/>
</dbReference>
<sequence>FGSLKAGPGRGSASLRFVGSDVRLRDDTEREMHVALGVRSPGLGDADYPTSLVMQAIVGSWDKSLGSNKNMFSKVSHQAGPFELANSYASFCEAYSDVGLWGAYIVSENLSGIDDLIWFLQKDWARLTVSPTEGDVHIARNKVCAAIHHSLGSATSAVADDIGRQITATGGRLSPREFGALVDRVTWKDVSRVAGEYLWDQEVAVVGIGPVEGVTDFVRYGARPCKPFLTARLRFLATSPCADRLSVCSYPALFFACKI</sequence>
<evidence type="ECO:0000256" key="9">
    <source>
        <dbReference type="ARBA" id="ARBA00023049"/>
    </source>
</evidence>
<gene>
    <name evidence="14" type="ORF">BJ554DRAFT_5305</name>
</gene>
<evidence type="ECO:0000256" key="6">
    <source>
        <dbReference type="ARBA" id="ARBA00022723"/>
    </source>
</evidence>
<accession>A0A8H7ZZX1</accession>
<keyword evidence="8" id="KW-0862">Zinc</keyword>
<protein>
    <recommendedName>
        <fullName evidence="4">mitochondrial processing peptidase</fullName>
        <ecNumber evidence="4">3.4.24.64</ecNumber>
    </recommendedName>
    <alternativeName>
        <fullName evidence="11">Beta-MPP</fullName>
    </alternativeName>
</protein>
<organism evidence="14 15">
    <name type="scientific">Olpidium bornovanus</name>
    <dbReference type="NCBI Taxonomy" id="278681"/>
    <lineage>
        <taxon>Eukaryota</taxon>
        <taxon>Fungi</taxon>
        <taxon>Fungi incertae sedis</taxon>
        <taxon>Olpidiomycota</taxon>
        <taxon>Olpidiomycotina</taxon>
        <taxon>Olpidiomycetes</taxon>
        <taxon>Olpidiales</taxon>
        <taxon>Olpidiaceae</taxon>
        <taxon>Olpidium</taxon>
    </lineage>
</organism>
<keyword evidence="15" id="KW-1185">Reference proteome</keyword>